<evidence type="ECO:0000313" key="1">
    <source>
        <dbReference type="EMBL" id="KAJ1083199.1"/>
    </source>
</evidence>
<accession>A0AAV7KX83</accession>
<dbReference type="EMBL" id="JANPWB010000016">
    <property type="protein sequence ID" value="KAJ1083199.1"/>
    <property type="molecule type" value="Genomic_DNA"/>
</dbReference>
<name>A0AAV7KX83_PLEWA</name>
<sequence length="71" mass="7665">MQADISVCVRNKLATSGEEPCGRSSGVFQLRAPPTRAEKEGATARRNDQYGAWGEKGLTIGAQKVSALMRR</sequence>
<keyword evidence="2" id="KW-1185">Reference proteome</keyword>
<comment type="caution">
    <text evidence="1">The sequence shown here is derived from an EMBL/GenBank/DDBJ whole genome shotgun (WGS) entry which is preliminary data.</text>
</comment>
<dbReference type="AlphaFoldDB" id="A0AAV7KX83"/>
<protein>
    <submittedName>
        <fullName evidence="1">Uncharacterized protein</fullName>
    </submittedName>
</protein>
<proteinExistence type="predicted"/>
<reference evidence="1" key="1">
    <citation type="journal article" date="2022" name="bioRxiv">
        <title>Sequencing and chromosome-scale assembly of the giantPleurodeles waltlgenome.</title>
        <authorList>
            <person name="Brown T."/>
            <person name="Elewa A."/>
            <person name="Iarovenko S."/>
            <person name="Subramanian E."/>
            <person name="Araus A.J."/>
            <person name="Petzold A."/>
            <person name="Susuki M."/>
            <person name="Suzuki K.-i.T."/>
            <person name="Hayashi T."/>
            <person name="Toyoda A."/>
            <person name="Oliveira C."/>
            <person name="Osipova E."/>
            <person name="Leigh N.D."/>
            <person name="Simon A."/>
            <person name="Yun M.H."/>
        </authorList>
    </citation>
    <scope>NUCLEOTIDE SEQUENCE</scope>
    <source>
        <strain evidence="1">20211129_DDA</strain>
        <tissue evidence="1">Liver</tissue>
    </source>
</reference>
<dbReference type="Proteomes" id="UP001066276">
    <property type="component" value="Chromosome 12"/>
</dbReference>
<gene>
    <name evidence="1" type="ORF">NDU88_003359</name>
</gene>
<evidence type="ECO:0000313" key="2">
    <source>
        <dbReference type="Proteomes" id="UP001066276"/>
    </source>
</evidence>
<organism evidence="1 2">
    <name type="scientific">Pleurodeles waltl</name>
    <name type="common">Iberian ribbed newt</name>
    <dbReference type="NCBI Taxonomy" id="8319"/>
    <lineage>
        <taxon>Eukaryota</taxon>
        <taxon>Metazoa</taxon>
        <taxon>Chordata</taxon>
        <taxon>Craniata</taxon>
        <taxon>Vertebrata</taxon>
        <taxon>Euteleostomi</taxon>
        <taxon>Amphibia</taxon>
        <taxon>Batrachia</taxon>
        <taxon>Caudata</taxon>
        <taxon>Salamandroidea</taxon>
        <taxon>Salamandridae</taxon>
        <taxon>Pleurodelinae</taxon>
        <taxon>Pleurodeles</taxon>
    </lineage>
</organism>